<reference evidence="3 4" key="1">
    <citation type="submission" date="2019-05" db="EMBL/GenBank/DDBJ databases">
        <title>Verrucobacter flavum gen. nov., sp. nov. a new member of the family Verrucomicrobiaceae.</title>
        <authorList>
            <person name="Szuroczki S."/>
            <person name="Abbaszade G."/>
            <person name="Szabo A."/>
            <person name="Felfoldi T."/>
            <person name="Schumann P."/>
            <person name="Boka K."/>
            <person name="Keki Z."/>
            <person name="Toumi M."/>
            <person name="Toth E."/>
        </authorList>
    </citation>
    <scope>NUCLEOTIDE SEQUENCE [LARGE SCALE GENOMIC DNA]</scope>
    <source>
        <strain evidence="3 4">MG-N-17</strain>
    </source>
</reference>
<feature type="region of interest" description="Disordered" evidence="1">
    <location>
        <begin position="902"/>
        <end position="921"/>
    </location>
</feature>
<name>A0A5R8KI52_9BACT</name>
<evidence type="ECO:0000256" key="2">
    <source>
        <dbReference type="SAM" id="Phobius"/>
    </source>
</evidence>
<feature type="region of interest" description="Disordered" evidence="1">
    <location>
        <begin position="1559"/>
        <end position="1579"/>
    </location>
</feature>
<feature type="region of interest" description="Disordered" evidence="1">
    <location>
        <begin position="704"/>
        <end position="737"/>
    </location>
</feature>
<sequence length="1698" mass="185984">MNTPEIGKPKRRRRGIALVTVISMLVILTVLAVAILSISDTERRSSVKYADGEFAKNLSDTAINVAMGQIWEGSRQEVGAGDATIWASQPGAIRKYSNNGAFLKGFKLYSDDMMVEVASEQNMTTDHPDTAWMQKPGKWVDLNEPVIRPDRNADGEAEVVFPIIDPRAFVRSERTTTGTSIPDSSNIEGFSYETRVNTTTVDWVVDATSVTDVNARLPMPVQWLYMLKDGTLGHVTEATGTGAYTFVGAGGVTATATNPIVGRIAFWTDDETSKLNINTAGEPTFWAPPISYHDRDYQWAVYQPTRFEYQRYPGHPATVALSTVLFPNKDMNSYGKTGTALSDILDRKERIYDIMPKINSGGSKGATVPFWALSDPKYDGTRMYRVDVSQSLNERLYASVDELLFSEQVAGAERLTQDSTPGAPVRLFGDHTIEARSLERMRFFLTAHSRAPETTIFGTPRVAMWPVANERTIGPMRGNAAEYRTVFDNLVAFCGTLQSSRGTENSYFFRRGDATSAVNDVRDIPRNQRLLNYLYGLMDRDFPSGGQAAASFTDKYRNGDAAQILTQIFDYIRCTNLYDGALAPSKDELIEPGSPYRMNGLSARQILDRRDQLLPQTKTYTSTRASNNLDLNYSDGGVTQPTLREQVSYTALPGHGQVVPIETTIGGHSSRGFGRFPTISEVGLHFICTADGSIDEGSWRIRNADGSKSTQDADISGGRTATKITNRGLPTNGAHAEPEMVPEPVPPAANPNATMIDRWYSNFPPYPAPSQYGTQAGVPVNDPRHYSKHPGYKPQNWNMTLTRNLPLSPGRKRVQAMLSFELTVPASGYPGIFPDMSISITGMTSFQIRGTAGFPVQLFNTPGLTTKRTWRAPASLFQGTTHNREAGGSVGPAALTQNRHVIRSGDMPDDPSYDASVSSSGKTYDGASNYDLVSNYFTIVGDTMQFTGGPITVNVYAGRDLSDENIVQTFEIRFPNAQLPTPELVVLSSPREEWTTGSQLNIQERIEAPRWWSFHYGGAIGRMAHNPASPWTGQLPNPGEPLVIPAANSSADLYTQAGVELGRTLGRFFTKGSGHGARRGIPRFDTITWAHTANGTVYPTDSSIQYGQFCAPLRSPAARTGGAGGSGYLNPNVQGPFGQDVVMSMVPKHGDIRLIAAKKFVPADDWELHPGVGKQKSYSINGTNETLPVYNAHSFMRYVSDYETGIDLNDFGLAPSTINYNRQLVYGARYRSSARPDLPATSLVDLARRYGDFDNGVPSLRDGAWINKPDEGNTGMDTKASTTGAGGLVRAPTAYYDEMWRGQESGESFMSPNRMVSSPGMFGSLSTGVKAGDPWRTLLFRPYVPPVLSGGGAAASHPGSPNYGGSGANTNTAHTPFKGINPADHYIMDLFWMPVVEPYAISEPFSTAGKVNINYQMVPFNSYIRRATGMHAVLKGEELQAFPTANATNIQVKPDGNQYVAFGNGYGQYYQQAKWSDLDARSTTAYYTHAAPKKRFWHRNIDIDSKAAGAFSANTSTLGQLDDRFNFSTALPAGARGLLRSASQVAELHLVPKKVEGTHPASSVNAAATPPASDGSDNMVGGNYSYRSMGLFWEARSLTGDNVRERPYANIYAKITTKSNTFRVHYRAQSIRKARSGEANEFNPNVDLVNSEYRGSALIERRIDPEDPRLPDYATAGNPPPLDDFYNFRVLENKRFAP</sequence>
<evidence type="ECO:0000256" key="1">
    <source>
        <dbReference type="SAM" id="MobiDB-lite"/>
    </source>
</evidence>
<dbReference type="InterPro" id="IPR019840">
    <property type="entry name" value="Verru/Chthon_A"/>
</dbReference>
<accession>A0A5R8KI52</accession>
<proteinExistence type="predicted"/>
<dbReference type="EMBL" id="VAUV01000003">
    <property type="protein sequence ID" value="TLD71911.1"/>
    <property type="molecule type" value="Genomic_DNA"/>
</dbReference>
<dbReference type="Proteomes" id="UP000306196">
    <property type="component" value="Unassembled WGS sequence"/>
</dbReference>
<dbReference type="RefSeq" id="WP_138084915.1">
    <property type="nucleotide sequence ID" value="NZ_VAUV01000003.1"/>
</dbReference>
<keyword evidence="2" id="KW-0472">Membrane</keyword>
<comment type="caution">
    <text evidence="3">The sequence shown here is derived from an EMBL/GenBank/DDBJ whole genome shotgun (WGS) entry which is preliminary data.</text>
</comment>
<keyword evidence="2" id="KW-1133">Transmembrane helix</keyword>
<keyword evidence="2" id="KW-0812">Transmembrane</keyword>
<feature type="transmembrane region" description="Helical" evidence="2">
    <location>
        <begin position="16"/>
        <end position="38"/>
    </location>
</feature>
<organism evidence="3 4">
    <name type="scientific">Phragmitibacter flavus</name>
    <dbReference type="NCBI Taxonomy" id="2576071"/>
    <lineage>
        <taxon>Bacteria</taxon>
        <taxon>Pseudomonadati</taxon>
        <taxon>Verrucomicrobiota</taxon>
        <taxon>Verrucomicrobiia</taxon>
        <taxon>Verrucomicrobiales</taxon>
        <taxon>Verrucomicrobiaceae</taxon>
        <taxon>Phragmitibacter</taxon>
    </lineage>
</organism>
<evidence type="ECO:0000313" key="4">
    <source>
        <dbReference type="Proteomes" id="UP000306196"/>
    </source>
</evidence>
<gene>
    <name evidence="3" type="primary">vccA</name>
    <name evidence="3" type="ORF">FEM03_04080</name>
</gene>
<keyword evidence="4" id="KW-1185">Reference proteome</keyword>
<feature type="region of interest" description="Disordered" evidence="1">
    <location>
        <begin position="1351"/>
        <end position="1370"/>
    </location>
</feature>
<dbReference type="OrthoDB" id="173946at2"/>
<evidence type="ECO:0000313" key="3">
    <source>
        <dbReference type="EMBL" id="TLD71911.1"/>
    </source>
</evidence>
<dbReference type="NCBIfam" id="TIGR02600">
    <property type="entry name" value="Verru_Chthon_A"/>
    <property type="match status" value="2"/>
</dbReference>
<protein>
    <submittedName>
        <fullName evidence="3">Verru_Chthon cassette protein A</fullName>
    </submittedName>
</protein>